<dbReference type="NCBIfam" id="NF002140">
    <property type="entry name" value="PRK00977.1-4"/>
    <property type="match status" value="1"/>
</dbReference>
<gene>
    <name evidence="6 8" type="primary">xseB</name>
    <name evidence="8" type="ORF">DNHGIG_00960</name>
</gene>
<dbReference type="InterPro" id="IPR003761">
    <property type="entry name" value="Exonuc_VII_S"/>
</dbReference>
<dbReference type="Pfam" id="PF02609">
    <property type="entry name" value="Exonuc_VII_S"/>
    <property type="match status" value="1"/>
</dbReference>
<keyword evidence="2 6" id="KW-0963">Cytoplasm</keyword>
<dbReference type="GO" id="GO:0008855">
    <property type="term" value="F:exodeoxyribonuclease VII activity"/>
    <property type="evidence" value="ECO:0007669"/>
    <property type="project" value="UniProtKB-UniRule"/>
</dbReference>
<reference evidence="8" key="1">
    <citation type="journal article" date="2023" name="Int. J. Syst. Evol. Microbiol.">
        <title>Collibacillus ludicampi gen. nov., sp. nov., a new soil bacterium of the family Alicyclobacillaceae.</title>
        <authorList>
            <person name="Jojima T."/>
            <person name="Ioku Y."/>
            <person name="Fukuta Y."/>
            <person name="Shirasaka N."/>
            <person name="Matsumura Y."/>
            <person name="Mori M."/>
        </authorList>
    </citation>
    <scope>NUCLEOTIDE SEQUENCE</scope>
    <source>
        <strain evidence="8">TP075</strain>
    </source>
</reference>
<evidence type="ECO:0000256" key="4">
    <source>
        <dbReference type="ARBA" id="ARBA00022801"/>
    </source>
</evidence>
<keyword evidence="7" id="KW-0175">Coiled coil</keyword>
<evidence type="ECO:0000313" key="9">
    <source>
        <dbReference type="Proteomes" id="UP001057291"/>
    </source>
</evidence>
<comment type="subcellular location">
    <subcellularLocation>
        <location evidence="6">Cytoplasm</location>
    </subcellularLocation>
</comment>
<evidence type="ECO:0000256" key="3">
    <source>
        <dbReference type="ARBA" id="ARBA00022722"/>
    </source>
</evidence>
<dbReference type="Gene3D" id="1.10.287.1040">
    <property type="entry name" value="Exonuclease VII, small subunit"/>
    <property type="match status" value="1"/>
</dbReference>
<keyword evidence="4 6" id="KW-0378">Hydrolase</keyword>
<evidence type="ECO:0000256" key="2">
    <source>
        <dbReference type="ARBA" id="ARBA00022490"/>
    </source>
</evidence>
<sequence>MTLRNEQEDVTFESALERLEQIVRDLESGELPLEKAIENFQEGMKMAKICRDKLDQAEQKIEMLVKENGEFLKKPFNPEDER</sequence>
<comment type="function">
    <text evidence="6">Bidirectionally degrades single-stranded DNA into large acid-insoluble oligonucleotides, which are then degraded further into small acid-soluble oligonucleotides.</text>
</comment>
<protein>
    <recommendedName>
        <fullName evidence="6">Exodeoxyribonuclease 7 small subunit</fullName>
        <ecNumber evidence="6">3.1.11.6</ecNumber>
    </recommendedName>
    <alternativeName>
        <fullName evidence="6">Exodeoxyribonuclease VII small subunit</fullName>
        <shortName evidence="6">Exonuclease VII small subunit</shortName>
    </alternativeName>
</protein>
<evidence type="ECO:0000256" key="5">
    <source>
        <dbReference type="ARBA" id="ARBA00022839"/>
    </source>
</evidence>
<dbReference type="GO" id="GO:0009318">
    <property type="term" value="C:exodeoxyribonuclease VII complex"/>
    <property type="evidence" value="ECO:0007669"/>
    <property type="project" value="UniProtKB-UniRule"/>
</dbReference>
<feature type="coiled-coil region" evidence="7">
    <location>
        <begin position="47"/>
        <end position="74"/>
    </location>
</feature>
<dbReference type="EMBL" id="BOQE01000001">
    <property type="protein sequence ID" value="GIM44547.1"/>
    <property type="molecule type" value="Genomic_DNA"/>
</dbReference>
<dbReference type="PANTHER" id="PTHR34137:SF1">
    <property type="entry name" value="EXODEOXYRIBONUCLEASE 7 SMALL SUBUNIT"/>
    <property type="match status" value="1"/>
</dbReference>
<comment type="similarity">
    <text evidence="1 6">Belongs to the XseB family.</text>
</comment>
<dbReference type="RefSeq" id="WP_282197820.1">
    <property type="nucleotide sequence ID" value="NZ_BOQE01000001.1"/>
</dbReference>
<comment type="catalytic activity">
    <reaction evidence="6">
        <text>Exonucleolytic cleavage in either 5'- to 3'- or 3'- to 5'-direction to yield nucleoside 5'-phosphates.</text>
        <dbReference type="EC" id="3.1.11.6"/>
    </reaction>
</comment>
<dbReference type="InterPro" id="IPR037004">
    <property type="entry name" value="Exonuc_VII_ssu_sf"/>
</dbReference>
<proteinExistence type="inferred from homology"/>
<keyword evidence="9" id="KW-1185">Reference proteome</keyword>
<name>A0AAV4LAN5_9BACL</name>
<dbReference type="SUPFAM" id="SSF116842">
    <property type="entry name" value="XseB-like"/>
    <property type="match status" value="1"/>
</dbReference>
<accession>A0AAV4LAN5</accession>
<evidence type="ECO:0000256" key="7">
    <source>
        <dbReference type="SAM" id="Coils"/>
    </source>
</evidence>
<comment type="subunit">
    <text evidence="6">Heterooligomer composed of large and small subunits.</text>
</comment>
<dbReference type="Proteomes" id="UP001057291">
    <property type="component" value="Unassembled WGS sequence"/>
</dbReference>
<dbReference type="GO" id="GO:0006308">
    <property type="term" value="P:DNA catabolic process"/>
    <property type="evidence" value="ECO:0007669"/>
    <property type="project" value="UniProtKB-UniRule"/>
</dbReference>
<evidence type="ECO:0000313" key="8">
    <source>
        <dbReference type="EMBL" id="GIM44547.1"/>
    </source>
</evidence>
<dbReference type="EC" id="3.1.11.6" evidence="6"/>
<dbReference type="GO" id="GO:0005829">
    <property type="term" value="C:cytosol"/>
    <property type="evidence" value="ECO:0007669"/>
    <property type="project" value="TreeGrafter"/>
</dbReference>
<dbReference type="HAMAP" id="MF_00337">
    <property type="entry name" value="Exonuc_7_S"/>
    <property type="match status" value="1"/>
</dbReference>
<dbReference type="AlphaFoldDB" id="A0AAV4LAN5"/>
<comment type="caution">
    <text evidence="8">The sequence shown here is derived from an EMBL/GenBank/DDBJ whole genome shotgun (WGS) entry which is preliminary data.</text>
</comment>
<organism evidence="8 9">
    <name type="scientific">Collibacillus ludicampi</name>
    <dbReference type="NCBI Taxonomy" id="2771369"/>
    <lineage>
        <taxon>Bacteria</taxon>
        <taxon>Bacillati</taxon>
        <taxon>Bacillota</taxon>
        <taxon>Bacilli</taxon>
        <taxon>Bacillales</taxon>
        <taxon>Alicyclobacillaceae</taxon>
        <taxon>Collibacillus</taxon>
    </lineage>
</organism>
<evidence type="ECO:0000256" key="6">
    <source>
        <dbReference type="HAMAP-Rule" id="MF_00337"/>
    </source>
</evidence>
<dbReference type="NCBIfam" id="TIGR01280">
    <property type="entry name" value="xseB"/>
    <property type="match status" value="1"/>
</dbReference>
<keyword evidence="3 6" id="KW-0540">Nuclease</keyword>
<dbReference type="PIRSF" id="PIRSF006488">
    <property type="entry name" value="Exonuc_VII_S"/>
    <property type="match status" value="1"/>
</dbReference>
<evidence type="ECO:0000256" key="1">
    <source>
        <dbReference type="ARBA" id="ARBA00009998"/>
    </source>
</evidence>
<keyword evidence="5 6" id="KW-0269">Exonuclease</keyword>
<dbReference type="PANTHER" id="PTHR34137">
    <property type="entry name" value="EXODEOXYRIBONUCLEASE 7 SMALL SUBUNIT"/>
    <property type="match status" value="1"/>
</dbReference>